<proteinExistence type="predicted"/>
<evidence type="ECO:0000313" key="1">
    <source>
        <dbReference type="EMBL" id="EFA03930.1"/>
    </source>
</evidence>
<dbReference type="InParanoid" id="D6WK08"/>
<gene>
    <name evidence="1" type="primary">GLEAN_14070</name>
    <name evidence="1" type="ORF">TcasGA2_TC014070</name>
</gene>
<reference evidence="1 2" key="1">
    <citation type="journal article" date="2008" name="Nature">
        <title>The genome of the model beetle and pest Tribolium castaneum.</title>
        <authorList>
            <consortium name="Tribolium Genome Sequencing Consortium"/>
            <person name="Richards S."/>
            <person name="Gibbs R.A."/>
            <person name="Weinstock G.M."/>
            <person name="Brown S.J."/>
            <person name="Denell R."/>
            <person name="Beeman R.W."/>
            <person name="Gibbs R."/>
            <person name="Beeman R.W."/>
            <person name="Brown S.J."/>
            <person name="Bucher G."/>
            <person name="Friedrich M."/>
            <person name="Grimmelikhuijzen C.J."/>
            <person name="Klingler M."/>
            <person name="Lorenzen M."/>
            <person name="Richards S."/>
            <person name="Roth S."/>
            <person name="Schroder R."/>
            <person name="Tautz D."/>
            <person name="Zdobnov E.M."/>
            <person name="Muzny D."/>
            <person name="Gibbs R.A."/>
            <person name="Weinstock G.M."/>
            <person name="Attaway T."/>
            <person name="Bell S."/>
            <person name="Buhay C.J."/>
            <person name="Chandrabose M.N."/>
            <person name="Chavez D."/>
            <person name="Clerk-Blankenburg K.P."/>
            <person name="Cree A."/>
            <person name="Dao M."/>
            <person name="Davis C."/>
            <person name="Chacko J."/>
            <person name="Dinh H."/>
            <person name="Dugan-Rocha S."/>
            <person name="Fowler G."/>
            <person name="Garner T.T."/>
            <person name="Garnes J."/>
            <person name="Gnirke A."/>
            <person name="Hawes A."/>
            <person name="Hernandez J."/>
            <person name="Hines S."/>
            <person name="Holder M."/>
            <person name="Hume J."/>
            <person name="Jhangiani S.N."/>
            <person name="Joshi V."/>
            <person name="Khan Z.M."/>
            <person name="Jackson L."/>
            <person name="Kovar C."/>
            <person name="Kowis A."/>
            <person name="Lee S."/>
            <person name="Lewis L.R."/>
            <person name="Margolis J."/>
            <person name="Morgan M."/>
            <person name="Nazareth L.V."/>
            <person name="Nguyen N."/>
            <person name="Okwuonu G."/>
            <person name="Parker D."/>
            <person name="Richards S."/>
            <person name="Ruiz S.J."/>
            <person name="Santibanez J."/>
            <person name="Savard J."/>
            <person name="Scherer S.E."/>
            <person name="Schneider B."/>
            <person name="Sodergren E."/>
            <person name="Tautz D."/>
            <person name="Vattahil S."/>
            <person name="Villasana D."/>
            <person name="White C.S."/>
            <person name="Wright R."/>
            <person name="Park Y."/>
            <person name="Beeman R.W."/>
            <person name="Lord J."/>
            <person name="Oppert B."/>
            <person name="Lorenzen M."/>
            <person name="Brown S."/>
            <person name="Wang L."/>
            <person name="Savard J."/>
            <person name="Tautz D."/>
            <person name="Richards S."/>
            <person name="Weinstock G."/>
            <person name="Gibbs R.A."/>
            <person name="Liu Y."/>
            <person name="Worley K."/>
            <person name="Weinstock G."/>
            <person name="Elsik C.G."/>
            <person name="Reese J.T."/>
            <person name="Elhaik E."/>
            <person name="Landan G."/>
            <person name="Graur D."/>
            <person name="Arensburger P."/>
            <person name="Atkinson P."/>
            <person name="Beeman R.W."/>
            <person name="Beidler J."/>
            <person name="Brown S.J."/>
            <person name="Demuth J.P."/>
            <person name="Drury D.W."/>
            <person name="Du Y.Z."/>
            <person name="Fujiwara H."/>
            <person name="Lorenzen M."/>
            <person name="Maselli V."/>
            <person name="Osanai M."/>
            <person name="Park Y."/>
            <person name="Robertson H.M."/>
            <person name="Tu Z."/>
            <person name="Wang J.J."/>
            <person name="Wang S."/>
            <person name="Richards S."/>
            <person name="Song H."/>
            <person name="Zhang L."/>
            <person name="Sodergren E."/>
            <person name="Werner D."/>
            <person name="Stanke M."/>
            <person name="Morgenstern B."/>
            <person name="Solovyev V."/>
            <person name="Kosarev P."/>
            <person name="Brown G."/>
            <person name="Chen H.C."/>
            <person name="Ermolaeva O."/>
            <person name="Hlavina W."/>
            <person name="Kapustin Y."/>
            <person name="Kiryutin B."/>
            <person name="Kitts P."/>
            <person name="Maglott D."/>
            <person name="Pruitt K."/>
            <person name="Sapojnikov V."/>
            <person name="Souvorov A."/>
            <person name="Mackey A.J."/>
            <person name="Waterhouse R.M."/>
            <person name="Wyder S."/>
            <person name="Zdobnov E.M."/>
            <person name="Zdobnov E.M."/>
            <person name="Wyder S."/>
            <person name="Kriventseva E.V."/>
            <person name="Kadowaki T."/>
            <person name="Bork P."/>
            <person name="Aranda M."/>
            <person name="Bao R."/>
            <person name="Beermann A."/>
            <person name="Berns N."/>
            <person name="Bolognesi R."/>
            <person name="Bonneton F."/>
            <person name="Bopp D."/>
            <person name="Brown S.J."/>
            <person name="Bucher G."/>
            <person name="Butts T."/>
            <person name="Chaumot A."/>
            <person name="Denell R.E."/>
            <person name="Ferrier D.E."/>
            <person name="Friedrich M."/>
            <person name="Gordon C.M."/>
            <person name="Jindra M."/>
            <person name="Klingler M."/>
            <person name="Lan Q."/>
            <person name="Lattorff H.M."/>
            <person name="Laudet V."/>
            <person name="von Levetsow C."/>
            <person name="Liu Z."/>
            <person name="Lutz R."/>
            <person name="Lynch J.A."/>
            <person name="da Fonseca R.N."/>
            <person name="Posnien N."/>
            <person name="Reuter R."/>
            <person name="Roth S."/>
            <person name="Savard J."/>
            <person name="Schinko J.B."/>
            <person name="Schmitt C."/>
            <person name="Schoppmeier M."/>
            <person name="Schroder R."/>
            <person name="Shippy T.D."/>
            <person name="Simonnet F."/>
            <person name="Marques-Souza H."/>
            <person name="Tautz D."/>
            <person name="Tomoyasu Y."/>
            <person name="Trauner J."/>
            <person name="Van der Zee M."/>
            <person name="Vervoort M."/>
            <person name="Wittkopp N."/>
            <person name="Wimmer E.A."/>
            <person name="Yang X."/>
            <person name="Jones A.K."/>
            <person name="Sattelle D.B."/>
            <person name="Ebert P.R."/>
            <person name="Nelson D."/>
            <person name="Scott J.G."/>
            <person name="Beeman R.W."/>
            <person name="Muthukrishnan S."/>
            <person name="Kramer K.J."/>
            <person name="Arakane Y."/>
            <person name="Beeman R.W."/>
            <person name="Zhu Q."/>
            <person name="Hogenkamp D."/>
            <person name="Dixit R."/>
            <person name="Oppert B."/>
            <person name="Jiang H."/>
            <person name="Zou Z."/>
            <person name="Marshall J."/>
            <person name="Elpidina E."/>
            <person name="Vinokurov K."/>
            <person name="Oppert C."/>
            <person name="Zou Z."/>
            <person name="Evans J."/>
            <person name="Lu Z."/>
            <person name="Zhao P."/>
            <person name="Sumathipala N."/>
            <person name="Altincicek B."/>
            <person name="Vilcinskas A."/>
            <person name="Williams M."/>
            <person name="Hultmark D."/>
            <person name="Hetru C."/>
            <person name="Jiang H."/>
            <person name="Grimmelikhuijzen C.J."/>
            <person name="Hauser F."/>
            <person name="Cazzamali G."/>
            <person name="Williamson M."/>
            <person name="Park Y."/>
            <person name="Li B."/>
            <person name="Tanaka Y."/>
            <person name="Predel R."/>
            <person name="Neupert S."/>
            <person name="Schachtner J."/>
            <person name="Verleyen P."/>
            <person name="Raible F."/>
            <person name="Bork P."/>
            <person name="Friedrich M."/>
            <person name="Walden K.K."/>
            <person name="Robertson H.M."/>
            <person name="Angeli S."/>
            <person name="Foret S."/>
            <person name="Bucher G."/>
            <person name="Schuetz S."/>
            <person name="Maleszka R."/>
            <person name="Wimmer E.A."/>
            <person name="Beeman R.W."/>
            <person name="Lorenzen M."/>
            <person name="Tomoyasu Y."/>
            <person name="Miller S.C."/>
            <person name="Grossmann D."/>
            <person name="Bucher G."/>
        </authorList>
    </citation>
    <scope>NUCLEOTIDE SEQUENCE [LARGE SCALE GENOMIC DNA]</scope>
    <source>
        <strain evidence="1 2">Georgia GA2</strain>
    </source>
</reference>
<accession>D6WK08</accession>
<protein>
    <submittedName>
        <fullName evidence="1">Uncharacterized protein</fullName>
    </submittedName>
</protein>
<evidence type="ECO:0000313" key="2">
    <source>
        <dbReference type="Proteomes" id="UP000007266"/>
    </source>
</evidence>
<dbReference type="EMBL" id="KQ971342">
    <property type="protein sequence ID" value="EFA03930.1"/>
    <property type="molecule type" value="Genomic_DNA"/>
</dbReference>
<organism evidence="1 2">
    <name type="scientific">Tribolium castaneum</name>
    <name type="common">Red flour beetle</name>
    <dbReference type="NCBI Taxonomy" id="7070"/>
    <lineage>
        <taxon>Eukaryota</taxon>
        <taxon>Metazoa</taxon>
        <taxon>Ecdysozoa</taxon>
        <taxon>Arthropoda</taxon>
        <taxon>Hexapoda</taxon>
        <taxon>Insecta</taxon>
        <taxon>Pterygota</taxon>
        <taxon>Neoptera</taxon>
        <taxon>Endopterygota</taxon>
        <taxon>Coleoptera</taxon>
        <taxon>Polyphaga</taxon>
        <taxon>Cucujiformia</taxon>
        <taxon>Tenebrionidae</taxon>
        <taxon>Tenebrionidae incertae sedis</taxon>
        <taxon>Tribolium</taxon>
    </lineage>
</organism>
<dbReference type="AlphaFoldDB" id="D6WK08"/>
<name>D6WK08_TRICA</name>
<reference evidence="1 2" key="2">
    <citation type="journal article" date="2010" name="Nucleic Acids Res.">
        <title>BeetleBase in 2010: revisions to provide comprehensive genomic information for Tribolium castaneum.</title>
        <authorList>
            <person name="Kim H.S."/>
            <person name="Murphy T."/>
            <person name="Xia J."/>
            <person name="Caragea D."/>
            <person name="Park Y."/>
            <person name="Beeman R.W."/>
            <person name="Lorenzen M.D."/>
            <person name="Butcher S."/>
            <person name="Manak J.R."/>
            <person name="Brown S.J."/>
        </authorList>
    </citation>
    <scope>GENOME REANNOTATION</scope>
    <source>
        <strain evidence="1 2">Georgia GA2</strain>
    </source>
</reference>
<dbReference type="HOGENOM" id="CLU_981171_0_0_1"/>
<dbReference type="Proteomes" id="UP000007266">
    <property type="component" value="Linkage group 5"/>
</dbReference>
<keyword evidence="2" id="KW-1185">Reference proteome</keyword>
<sequence>MRALFSFPNDISGKSNKKDEKLVETAPEYSKPLIRGRRHIEQQILPPWQIRHLPRPRQLIRDILRSLNPPQLHQPLSGIPKRLRQQRSRLSIPFCRNHRRLLILLRLLHQKPGLLRLLLRHLLQLHRKSKLPSKRQMRDGNIVQDDPKLRRPLREVLADLLRDEVTLCDELPGVELRHHGLEHLGGDGREDALFVVLPQDGVNARELVGDGAEQDTEGDVDVLQVLAAGDDRDVAGARPHVEDDGALHPGDEEVGAFANHLLLDAGETVEDHGTVTTIDYQLIN</sequence>